<dbReference type="PANTHER" id="PTHR13696">
    <property type="entry name" value="P-LOOP CONTAINING NUCLEOSIDE TRIPHOSPHATE HYDROLASE"/>
    <property type="match status" value="1"/>
</dbReference>
<name>A0ABU1NQF7_9BACL</name>
<evidence type="ECO:0008006" key="3">
    <source>
        <dbReference type="Google" id="ProtNLM"/>
    </source>
</evidence>
<dbReference type="PANTHER" id="PTHR13696:SF99">
    <property type="entry name" value="COBYRINIC ACID AC-DIAMIDE SYNTHASE"/>
    <property type="match status" value="1"/>
</dbReference>
<gene>
    <name evidence="1" type="ORF">J2736_000872</name>
</gene>
<keyword evidence="2" id="KW-1185">Reference proteome</keyword>
<evidence type="ECO:0000313" key="2">
    <source>
        <dbReference type="Proteomes" id="UP001267290"/>
    </source>
</evidence>
<dbReference type="EMBL" id="JAVDSB010000001">
    <property type="protein sequence ID" value="MDR6549689.1"/>
    <property type="molecule type" value="Genomic_DNA"/>
</dbReference>
<dbReference type="Proteomes" id="UP001267290">
    <property type="component" value="Unassembled WGS sequence"/>
</dbReference>
<organism evidence="1 2">
    <name type="scientific">Paenibacillus qinlingensis</name>
    <dbReference type="NCBI Taxonomy" id="1837343"/>
    <lineage>
        <taxon>Bacteria</taxon>
        <taxon>Bacillati</taxon>
        <taxon>Bacillota</taxon>
        <taxon>Bacilli</taxon>
        <taxon>Bacillales</taxon>
        <taxon>Paenibacillaceae</taxon>
        <taxon>Paenibacillus</taxon>
    </lineage>
</organism>
<dbReference type="RefSeq" id="WP_310223878.1">
    <property type="nucleotide sequence ID" value="NZ_JAVDSB010000001.1"/>
</dbReference>
<proteinExistence type="predicted"/>
<dbReference type="SUPFAM" id="SSF52540">
    <property type="entry name" value="P-loop containing nucleoside triphosphate hydrolases"/>
    <property type="match status" value="1"/>
</dbReference>
<dbReference type="Gene3D" id="3.40.50.10850">
    <property type="entry name" value="Ntrc-like two-domain protein"/>
    <property type="match status" value="1"/>
</dbReference>
<reference evidence="1 2" key="1">
    <citation type="submission" date="2023-07" db="EMBL/GenBank/DDBJ databases">
        <title>Sorghum-associated microbial communities from plants grown in Nebraska, USA.</title>
        <authorList>
            <person name="Schachtman D."/>
        </authorList>
    </citation>
    <scope>NUCLEOTIDE SEQUENCE [LARGE SCALE GENOMIC DNA]</scope>
    <source>
        <strain evidence="1 2">CC258</strain>
    </source>
</reference>
<accession>A0ABU1NQF7</accession>
<comment type="caution">
    <text evidence="1">The sequence shown here is derived from an EMBL/GenBank/DDBJ whole genome shotgun (WGS) entry which is preliminary data.</text>
</comment>
<sequence length="379" mass="43660">MNKLQLYVLDDDTSYAERLVLFIRSTDAATQLQVKLFTHPDVLLQELYKPNLTGVLLLSETYYPLLQHHRTPLYKMFLSANIMNSNGAGKVLPFLFRFQPLYQLISRIQALFAEGIQFDYRHSTGVNRTRVISLYSSSGYSGKSVTAVHLAKQLAFRGERVFYLSLETISAASQWLQGESVGLSQLLYYLKSSPEQFKSKLALLKSHDTKLRFDYLIPKEQMREMHEMSGDIVRQLITSIVELSVYDTLIIDLESSVHPRIVTSLEMSDEIIWLVKDDCNDAFKTESLYAQMRHFQPIHFVMACYRGSQTNSYDFLGKEMSYRLPYIPEWKVINRPEQIWHSELFSEQVYEMLANVLPRNPSTPNLIEGAGSFVESTAV</sequence>
<protein>
    <recommendedName>
        <fullName evidence="3">AAA domain-containing protein</fullName>
    </recommendedName>
</protein>
<evidence type="ECO:0000313" key="1">
    <source>
        <dbReference type="EMBL" id="MDR6549689.1"/>
    </source>
</evidence>
<dbReference type="InterPro" id="IPR050678">
    <property type="entry name" value="DNA_Partitioning_ATPase"/>
</dbReference>
<dbReference type="InterPro" id="IPR027417">
    <property type="entry name" value="P-loop_NTPase"/>
</dbReference>
<dbReference type="Gene3D" id="3.40.50.300">
    <property type="entry name" value="P-loop containing nucleotide triphosphate hydrolases"/>
    <property type="match status" value="1"/>
</dbReference>